<proteinExistence type="predicted"/>
<reference evidence="3 4" key="1">
    <citation type="submission" date="2018-02" db="EMBL/GenBank/DDBJ databases">
        <title>Comparative genomes isolates from brazilian mangrove.</title>
        <authorList>
            <person name="Araujo J.E."/>
            <person name="Taketani R.G."/>
            <person name="Silva M.C.P."/>
            <person name="Loureco M.V."/>
            <person name="Andreote F.D."/>
        </authorList>
    </citation>
    <scope>NUCLEOTIDE SEQUENCE [LARGE SCALE GENOMIC DNA]</scope>
    <source>
        <strain evidence="3 4">Hex-1 MGV</strain>
    </source>
</reference>
<dbReference type="PANTHER" id="PTHR30093">
    <property type="entry name" value="GENERAL SECRETION PATHWAY PROTEIN G"/>
    <property type="match status" value="1"/>
</dbReference>
<keyword evidence="1" id="KW-0812">Transmembrane</keyword>
<dbReference type="Gene3D" id="3.30.700.10">
    <property type="entry name" value="Glycoprotein, Type 4 Pilin"/>
    <property type="match status" value="1"/>
</dbReference>
<dbReference type="Proteomes" id="UP000238322">
    <property type="component" value="Unassembled WGS sequence"/>
</dbReference>
<keyword evidence="1" id="KW-1133">Transmembrane helix</keyword>
<keyword evidence="1" id="KW-0472">Membrane</keyword>
<dbReference type="PANTHER" id="PTHR30093:SF2">
    <property type="entry name" value="TYPE II SECRETION SYSTEM PROTEIN H"/>
    <property type="match status" value="1"/>
</dbReference>
<name>A0A2S8FIA0_9BACT</name>
<dbReference type="InterPro" id="IPR045584">
    <property type="entry name" value="Pilin-like"/>
</dbReference>
<dbReference type="OrthoDB" id="255848at2"/>
<protein>
    <submittedName>
        <fullName evidence="3">Prepilin-type cleavage/methylation domain-containing protein</fullName>
    </submittedName>
</protein>
<dbReference type="InterPro" id="IPR027558">
    <property type="entry name" value="Pre_pil_HX9DG_C"/>
</dbReference>
<accession>A0A2S8FIA0</accession>
<dbReference type="InterPro" id="IPR011453">
    <property type="entry name" value="DUF1559"/>
</dbReference>
<dbReference type="NCBIfam" id="TIGR02532">
    <property type="entry name" value="IV_pilin_GFxxxE"/>
    <property type="match status" value="1"/>
</dbReference>
<dbReference type="AlphaFoldDB" id="A0A2S8FIA0"/>
<organism evidence="3 4">
    <name type="scientific">Blastopirellula marina</name>
    <dbReference type="NCBI Taxonomy" id="124"/>
    <lineage>
        <taxon>Bacteria</taxon>
        <taxon>Pseudomonadati</taxon>
        <taxon>Planctomycetota</taxon>
        <taxon>Planctomycetia</taxon>
        <taxon>Pirellulales</taxon>
        <taxon>Pirellulaceae</taxon>
        <taxon>Blastopirellula</taxon>
    </lineage>
</organism>
<dbReference type="SUPFAM" id="SSF54523">
    <property type="entry name" value="Pili subunits"/>
    <property type="match status" value="1"/>
</dbReference>
<sequence length="321" mass="34698">MPALPFNPNPRPRMGFTLVELLVVIAIIGILIGLLLPAVQQAREAARRAQCVNQLKQIGLAWHNHTDTYNAFPTAGYVDRTFVSFENGKPGMLDKQAAGWAFQILPFLEQGNVHSGQSGGTDLDMAKSVMSSPIAGYYCPSRRSAEANSANATPWCMGPNRQAFSGFENFARAQTDYAATNQEGTGVLARNWSGSCTSGSALRNLNRFASVTDGTSNTLMVGEKRMNRSLLGQTQVGDNYGYTAGWDSTTAVTQETIRQTTLNPLPDTLTGNGENRFGSSHNGGFNGVLVDGSVRFFPFTIDVNVFRRLGDKADGEVVQLD</sequence>
<feature type="domain" description="DUF1559" evidence="2">
    <location>
        <begin position="40"/>
        <end position="303"/>
    </location>
</feature>
<dbReference type="Pfam" id="PF07963">
    <property type="entry name" value="N_methyl"/>
    <property type="match status" value="1"/>
</dbReference>
<evidence type="ECO:0000256" key="1">
    <source>
        <dbReference type="SAM" id="Phobius"/>
    </source>
</evidence>
<evidence type="ECO:0000313" key="3">
    <source>
        <dbReference type="EMBL" id="PQO31886.1"/>
    </source>
</evidence>
<dbReference type="NCBIfam" id="TIGR04294">
    <property type="entry name" value="pre_pil_HX9DG"/>
    <property type="match status" value="1"/>
</dbReference>
<evidence type="ECO:0000259" key="2">
    <source>
        <dbReference type="Pfam" id="PF07596"/>
    </source>
</evidence>
<dbReference type="InterPro" id="IPR012902">
    <property type="entry name" value="N_methyl_site"/>
</dbReference>
<gene>
    <name evidence="3" type="ORF">C5Y83_16645</name>
</gene>
<feature type="transmembrane region" description="Helical" evidence="1">
    <location>
        <begin position="15"/>
        <end position="39"/>
    </location>
</feature>
<evidence type="ECO:0000313" key="4">
    <source>
        <dbReference type="Proteomes" id="UP000238322"/>
    </source>
</evidence>
<comment type="caution">
    <text evidence="3">The sequence shown here is derived from an EMBL/GenBank/DDBJ whole genome shotgun (WGS) entry which is preliminary data.</text>
</comment>
<dbReference type="Pfam" id="PF07596">
    <property type="entry name" value="SBP_bac_10"/>
    <property type="match status" value="1"/>
</dbReference>
<dbReference type="EMBL" id="PUHY01000012">
    <property type="protein sequence ID" value="PQO31886.1"/>
    <property type="molecule type" value="Genomic_DNA"/>
</dbReference>